<proteinExistence type="predicted"/>
<dbReference type="InterPro" id="IPR045175">
    <property type="entry name" value="M28_fam"/>
</dbReference>
<dbReference type="Pfam" id="PF04389">
    <property type="entry name" value="Peptidase_M28"/>
    <property type="match status" value="1"/>
</dbReference>
<reference evidence="3 4" key="1">
    <citation type="journal article" date="2009" name="Stand. Genomic Sci.">
        <title>Complete genome sequence of Dyadobacter fermentans type strain (NS114).</title>
        <authorList>
            <person name="Lang E."/>
            <person name="Lapidus A."/>
            <person name="Chertkov O."/>
            <person name="Brettin T."/>
            <person name="Detter J.C."/>
            <person name="Han C."/>
            <person name="Copeland A."/>
            <person name="Glavina Del Rio T."/>
            <person name="Nolan M."/>
            <person name="Chen F."/>
            <person name="Lucas S."/>
            <person name="Tice H."/>
            <person name="Cheng J.F."/>
            <person name="Land M."/>
            <person name="Hauser L."/>
            <person name="Chang Y.J."/>
            <person name="Jeffries C.D."/>
            <person name="Kopitz M."/>
            <person name="Bruce D."/>
            <person name="Goodwin L."/>
            <person name="Pitluck S."/>
            <person name="Ovchinnikova G."/>
            <person name="Pati A."/>
            <person name="Ivanova N."/>
            <person name="Mavrommatis K."/>
            <person name="Chen A."/>
            <person name="Palaniappan K."/>
            <person name="Chain P."/>
            <person name="Bristow J."/>
            <person name="Eisen J.A."/>
            <person name="Markowitz V."/>
            <person name="Hugenholtz P."/>
            <person name="Goker M."/>
            <person name="Rohde M."/>
            <person name="Kyrpides N.C."/>
            <person name="Klenk H.P."/>
        </authorList>
    </citation>
    <scope>NUCLEOTIDE SEQUENCE [LARGE SCALE GENOMIC DNA]</scope>
    <source>
        <strain evidence="4">ATCC 700827 / DSM 18053 / CIP 107007 / KCTC 52180 / NS114</strain>
    </source>
</reference>
<dbReference type="PANTHER" id="PTHR12147">
    <property type="entry name" value="METALLOPEPTIDASE M28 FAMILY MEMBER"/>
    <property type="match status" value="1"/>
</dbReference>
<dbReference type="RefSeq" id="WP_015812851.1">
    <property type="nucleotide sequence ID" value="NC_013037.1"/>
</dbReference>
<dbReference type="InterPro" id="IPR018247">
    <property type="entry name" value="EF_Hand_1_Ca_BS"/>
</dbReference>
<dbReference type="PANTHER" id="PTHR12147:SF26">
    <property type="entry name" value="PEPTIDASE M28 DOMAIN-CONTAINING PROTEIN"/>
    <property type="match status" value="1"/>
</dbReference>
<accession>C6VSW2</accession>
<keyword evidence="4" id="KW-1185">Reference proteome</keyword>
<feature type="domain" description="Peptidase M28" evidence="2">
    <location>
        <begin position="316"/>
        <end position="525"/>
    </location>
</feature>
<feature type="chain" id="PRO_5002971715" evidence="1">
    <location>
        <begin position="21"/>
        <end position="546"/>
    </location>
</feature>
<dbReference type="InterPro" id="IPR007484">
    <property type="entry name" value="Peptidase_M28"/>
</dbReference>
<dbReference type="eggNOG" id="COG2234">
    <property type="taxonomic scope" value="Bacteria"/>
</dbReference>
<sequence length="546" mass="60842">MMNKNLLAGLFLSINTLALAQTAAPQERLPQERLPQDDAAKYAASITPSDLKKHLVIIASDSLEGRDTGSPGQKKAAEYVSKYFKQYGLQPIVTDADGSKSFLQKYKLYKRSWGEVYVKSNGKKYEFNKDFYLNGLLDIPEEITTSLVTAGYGIEDEKYNDYAGIDVKDKSVVLFDGEPQTSGGKYLITGNSEKSKWSGPVSWQVKAKLAREKGARYIFIITDKTGEDLDKEIRQRAVMARRFSAPTLKPVQENPAGTAAFVVSGKVAAEMLGTTVQKLNKLKSGIDKSGKPVSKDFSGTASLKVGRVSETIDTENVAAFMEGTDKKDEVLVISAHLDHIGISENGEINNGADDDGSGTVSLLELAEAFGKAKAEGKGPRRSILFLNVTGEEKGLFGSEYYSENPLLPLKNTIANLNIDMIGRVDEAHKNDHRYVYLIGSDKLSSKLHEISEEANKKYVNFKLDYTFNDPKDPNRFYYRSDHYNFAKMGVPVIFYFTGVHEDYHRPGDDVEKILFDKQTEIVKLVFHTAWELVNRDERIVVDSHKE</sequence>
<evidence type="ECO:0000259" key="2">
    <source>
        <dbReference type="Pfam" id="PF04389"/>
    </source>
</evidence>
<dbReference type="STRING" id="471854.Dfer_3397"/>
<dbReference type="HOGENOM" id="CLU_019932_2_0_10"/>
<dbReference type="GO" id="GO:0006508">
    <property type="term" value="P:proteolysis"/>
    <property type="evidence" value="ECO:0007669"/>
    <property type="project" value="InterPro"/>
</dbReference>
<dbReference type="EMBL" id="CP001619">
    <property type="protein sequence ID" value="ACT94607.1"/>
    <property type="molecule type" value="Genomic_DNA"/>
</dbReference>
<dbReference type="KEGG" id="dfe:Dfer_3397"/>
<dbReference type="GO" id="GO:0008235">
    <property type="term" value="F:metalloexopeptidase activity"/>
    <property type="evidence" value="ECO:0007669"/>
    <property type="project" value="InterPro"/>
</dbReference>
<organism evidence="3 4">
    <name type="scientific">Dyadobacter fermentans (strain ATCC 700827 / DSM 18053 / CIP 107007 / KCTC 52180 / NS114)</name>
    <dbReference type="NCBI Taxonomy" id="471854"/>
    <lineage>
        <taxon>Bacteria</taxon>
        <taxon>Pseudomonadati</taxon>
        <taxon>Bacteroidota</taxon>
        <taxon>Cytophagia</taxon>
        <taxon>Cytophagales</taxon>
        <taxon>Spirosomataceae</taxon>
        <taxon>Dyadobacter</taxon>
    </lineage>
</organism>
<evidence type="ECO:0000256" key="1">
    <source>
        <dbReference type="SAM" id="SignalP"/>
    </source>
</evidence>
<name>C6VSW2_DYAFD</name>
<protein>
    <submittedName>
        <fullName evidence="3">Peptidase M28</fullName>
    </submittedName>
</protein>
<gene>
    <name evidence="3" type="ordered locus">Dfer_3397</name>
</gene>
<dbReference type="OrthoDB" id="1521787at2"/>
<dbReference type="PROSITE" id="PS00018">
    <property type="entry name" value="EF_HAND_1"/>
    <property type="match status" value="1"/>
</dbReference>
<keyword evidence="1" id="KW-0732">Signal</keyword>
<feature type="signal peptide" evidence="1">
    <location>
        <begin position="1"/>
        <end position="20"/>
    </location>
</feature>
<dbReference type="AlphaFoldDB" id="C6VSW2"/>
<dbReference type="Gene3D" id="3.40.630.10">
    <property type="entry name" value="Zn peptidases"/>
    <property type="match status" value="2"/>
</dbReference>
<evidence type="ECO:0000313" key="4">
    <source>
        <dbReference type="Proteomes" id="UP000002011"/>
    </source>
</evidence>
<dbReference type="SUPFAM" id="SSF53187">
    <property type="entry name" value="Zn-dependent exopeptidases"/>
    <property type="match status" value="1"/>
</dbReference>
<evidence type="ECO:0000313" key="3">
    <source>
        <dbReference type="EMBL" id="ACT94607.1"/>
    </source>
</evidence>
<dbReference type="Proteomes" id="UP000002011">
    <property type="component" value="Chromosome"/>
</dbReference>